<protein>
    <submittedName>
        <fullName evidence="2">TIGR02217 family protein</fullName>
    </submittedName>
</protein>
<evidence type="ECO:0000313" key="2">
    <source>
        <dbReference type="EMBL" id="KJV90155.1"/>
    </source>
</evidence>
<evidence type="ECO:0000259" key="1">
    <source>
        <dbReference type="Pfam" id="PF09343"/>
    </source>
</evidence>
<reference evidence="2 3" key="1">
    <citation type="submission" date="2015-02" db="EMBL/GenBank/DDBJ databases">
        <title>Genome Sequencing of Rickettsiales.</title>
        <authorList>
            <person name="Daugherty S.C."/>
            <person name="Su Q."/>
            <person name="Abolude K."/>
            <person name="Beier-Sexton M."/>
            <person name="Carlyon J.A."/>
            <person name="Carter R."/>
            <person name="Day N.P."/>
            <person name="Dumler S.J."/>
            <person name="Dyachenko V."/>
            <person name="Godinez A."/>
            <person name="Kurtti T.J."/>
            <person name="Lichay M."/>
            <person name="Mullins K.E."/>
            <person name="Ott S."/>
            <person name="Pappas-Brown V."/>
            <person name="Paris D.H."/>
            <person name="Patel P."/>
            <person name="Richards A.L."/>
            <person name="Sadzewicz L."/>
            <person name="Sears K."/>
            <person name="Seidman D."/>
            <person name="Sengamalay N."/>
            <person name="Stenos J."/>
            <person name="Tallon L.J."/>
            <person name="Vincent G."/>
            <person name="Fraser C.M."/>
            <person name="Munderloh U."/>
            <person name="Dunning-Hotopp J.C."/>
        </authorList>
    </citation>
    <scope>NUCLEOTIDE SEQUENCE [LARGE SCALE GENOMIC DNA]</scope>
    <source>
        <strain evidence="2 3">RML An4</strain>
    </source>
</reference>
<feature type="domain" description="DUF2460" evidence="1">
    <location>
        <begin position="4"/>
        <end position="195"/>
    </location>
</feature>
<sequence length="197" mass="22610">MNFHDIRMPEFIESFAVGKPEFATSHVMTKSGREARHLDRKNVCQKYLIKNAKLSAAEFEQFNSFFKARRGSNFAFRFRDYADYKVTEGIIAKGNGNLNKFQLKKIYADPILPYERVITKPVNNSVTLYINNVRTMGIIDYNDGAITLPNPLNQDEILTADFVFDVAVRFIVDSFEYSYCSDGSIELSDIELMEVIV</sequence>
<evidence type="ECO:0000313" key="3">
    <source>
        <dbReference type="Proteomes" id="UP000033661"/>
    </source>
</evidence>
<dbReference type="InterPro" id="IPR011740">
    <property type="entry name" value="DUF2460"/>
</dbReference>
<proteinExistence type="predicted"/>
<gene>
    <name evidence="2" type="ORF">RBEAN4_1157</name>
</gene>
<name>A0A0F3QC54_RICBE</name>
<dbReference type="EMBL" id="LAOI01000001">
    <property type="protein sequence ID" value="KJV90155.1"/>
    <property type="molecule type" value="Genomic_DNA"/>
</dbReference>
<dbReference type="Pfam" id="PF09343">
    <property type="entry name" value="DUF2460"/>
    <property type="match status" value="1"/>
</dbReference>
<dbReference type="AlphaFoldDB" id="A0A0F3QC54"/>
<dbReference type="NCBIfam" id="TIGR02217">
    <property type="entry name" value="chp_TIGR02217"/>
    <property type="match status" value="1"/>
</dbReference>
<dbReference type="Proteomes" id="UP000033661">
    <property type="component" value="Unassembled WGS sequence"/>
</dbReference>
<dbReference type="PATRIC" id="fig|1359193.3.peg.1117"/>
<organism evidence="2 3">
    <name type="scientific">Rickettsia bellii str. RML An4</name>
    <dbReference type="NCBI Taxonomy" id="1359193"/>
    <lineage>
        <taxon>Bacteria</taxon>
        <taxon>Pseudomonadati</taxon>
        <taxon>Pseudomonadota</taxon>
        <taxon>Alphaproteobacteria</taxon>
        <taxon>Rickettsiales</taxon>
        <taxon>Rickettsiaceae</taxon>
        <taxon>Rickettsieae</taxon>
        <taxon>Rickettsia</taxon>
        <taxon>belli group</taxon>
    </lineage>
</organism>
<keyword evidence="3" id="KW-1185">Reference proteome</keyword>
<dbReference type="RefSeq" id="WP_011476996.1">
    <property type="nucleotide sequence ID" value="NZ_LAOI01000001.1"/>
</dbReference>
<accession>A0A0F3QC54</accession>
<comment type="caution">
    <text evidence="2">The sequence shown here is derived from an EMBL/GenBank/DDBJ whole genome shotgun (WGS) entry which is preliminary data.</text>
</comment>